<keyword evidence="2" id="KW-1185">Reference proteome</keyword>
<evidence type="ECO:0008006" key="3">
    <source>
        <dbReference type="Google" id="ProtNLM"/>
    </source>
</evidence>
<dbReference type="OrthoDB" id="6119432at2759"/>
<dbReference type="PANTHER" id="PTHR33568">
    <property type="entry name" value="DNA POLYMERASE"/>
    <property type="match status" value="1"/>
</dbReference>
<accession>A0A6L2PBB0</accession>
<proteinExistence type="predicted"/>
<dbReference type="InterPro" id="IPR043502">
    <property type="entry name" value="DNA/RNA_pol_sf"/>
</dbReference>
<evidence type="ECO:0000313" key="1">
    <source>
        <dbReference type="EMBL" id="GFG29704.1"/>
    </source>
</evidence>
<evidence type="ECO:0000313" key="2">
    <source>
        <dbReference type="Proteomes" id="UP000502823"/>
    </source>
</evidence>
<organism evidence="1 2">
    <name type="scientific">Coptotermes formosanus</name>
    <name type="common">Formosan subterranean termite</name>
    <dbReference type="NCBI Taxonomy" id="36987"/>
    <lineage>
        <taxon>Eukaryota</taxon>
        <taxon>Metazoa</taxon>
        <taxon>Ecdysozoa</taxon>
        <taxon>Arthropoda</taxon>
        <taxon>Hexapoda</taxon>
        <taxon>Insecta</taxon>
        <taxon>Pterygota</taxon>
        <taxon>Neoptera</taxon>
        <taxon>Polyneoptera</taxon>
        <taxon>Dictyoptera</taxon>
        <taxon>Blattodea</taxon>
        <taxon>Blattoidea</taxon>
        <taxon>Termitoidae</taxon>
        <taxon>Rhinotermitidae</taxon>
        <taxon>Coptotermes</taxon>
    </lineage>
</organism>
<dbReference type="Gene3D" id="3.40.960.10">
    <property type="entry name" value="VSR Endonuclease"/>
    <property type="match status" value="1"/>
</dbReference>
<comment type="caution">
    <text evidence="1">The sequence shown here is derived from an EMBL/GenBank/DDBJ whole genome shotgun (WGS) entry which is preliminary data.</text>
</comment>
<dbReference type="SUPFAM" id="SSF56672">
    <property type="entry name" value="DNA/RNA polymerases"/>
    <property type="match status" value="1"/>
</dbReference>
<dbReference type="GO" id="GO:0071897">
    <property type="term" value="P:DNA biosynthetic process"/>
    <property type="evidence" value="ECO:0007669"/>
    <property type="project" value="UniProtKB-ARBA"/>
</dbReference>
<dbReference type="Proteomes" id="UP000502823">
    <property type="component" value="Unassembled WGS sequence"/>
</dbReference>
<dbReference type="Gene3D" id="3.90.1600.10">
    <property type="entry name" value="Palm domain of DNA polymerase"/>
    <property type="match status" value="1"/>
</dbReference>
<reference evidence="2" key="1">
    <citation type="submission" date="2020-01" db="EMBL/GenBank/DDBJ databases">
        <title>Draft genome sequence of the Termite Coptotermes fromosanus.</title>
        <authorList>
            <person name="Itakura S."/>
            <person name="Yosikawa Y."/>
            <person name="Umezawa K."/>
        </authorList>
    </citation>
    <scope>NUCLEOTIDE SEQUENCE [LARGE SCALE GENOMIC DNA]</scope>
</reference>
<name>A0A6L2PBB0_COPFO</name>
<dbReference type="EMBL" id="BLKM01000168">
    <property type="protein sequence ID" value="GFG29704.1"/>
    <property type="molecule type" value="Genomic_DNA"/>
</dbReference>
<dbReference type="InParanoid" id="A0A6L2PBB0"/>
<dbReference type="AlphaFoldDB" id="A0A6L2PBB0"/>
<feature type="non-terminal residue" evidence="1">
    <location>
        <position position="511"/>
    </location>
</feature>
<dbReference type="PANTHER" id="PTHR33568:SF3">
    <property type="entry name" value="DNA-DIRECTED DNA POLYMERASE"/>
    <property type="match status" value="1"/>
</dbReference>
<dbReference type="InterPro" id="IPR023211">
    <property type="entry name" value="DNA_pol_palm_dom_sf"/>
</dbReference>
<gene>
    <name evidence="1" type="ORF">Cfor_06077</name>
</gene>
<protein>
    <recommendedName>
        <fullName evidence="3">DNA-directed DNA polymerase</fullName>
    </recommendedName>
</protein>
<sequence length="511" mass="58692">MRDIGHLCFMAPLQNKPRSIHNILFVFYDFETTQDTEYTQSTTRHVPNLVCVQQFCAMCENEPDASVDCERCGVFCKRIHKPDTIGLIPSGGYANNTPQSRKALIWLAYRQQTDTCSIRHGRNGRENRLPELPDLKVDGYCDQTRTVYKFNGCHWYGCPRCQILRDVPTIHEDTLAERCERTMNRVGAITQAGYKVEMQWECDFDRDILKKHPELETLPIVQLSPLNTRDALYGGRTEDIRLHYKIKDGETIQYVDVMSLYPWHLYHPVLPFSCNSKLFFCLCKSCAMKQNMDDCTHETVAERALIGTWVMDEVRLAVQKGYEVIEIFEVYEYVVTQYDCETGNGGLFVHYINTFLKLKAEASGYPSWVRTPIDEDQYVQSFFVNDGIMLDKDAIKLNASKRALAKLCLNSFWGKLTERNNRTKSKMIADPHELSGARLKPYSYLDRLGVGAMYSDTDSVIYVQKETEAPLVECGDKLGDMTNELQPGEYIEEFVSGGPKFYAYRLVSGKT</sequence>